<gene>
    <name evidence="2" type="ORF">SDC9_186180</name>
</gene>
<dbReference type="InterPro" id="IPR051544">
    <property type="entry name" value="TPS_OM_transporter"/>
</dbReference>
<dbReference type="PANTHER" id="PTHR34597">
    <property type="entry name" value="SLR1661 PROTEIN"/>
    <property type="match status" value="1"/>
</dbReference>
<feature type="domain" description="Haemolysin activator HlyB C-terminal" evidence="1">
    <location>
        <begin position="5"/>
        <end position="103"/>
    </location>
</feature>
<protein>
    <recommendedName>
        <fullName evidence="1">Haemolysin activator HlyB C-terminal domain-containing protein</fullName>
    </recommendedName>
</protein>
<dbReference type="PANTHER" id="PTHR34597:SF6">
    <property type="entry name" value="BLR6126 PROTEIN"/>
    <property type="match status" value="1"/>
</dbReference>
<dbReference type="InterPro" id="IPR005565">
    <property type="entry name" value="Hemolysn_activator_HlyB_C"/>
</dbReference>
<sequence length="140" mass="15371">MPGDWQVRGALNFQYSEQPLVIYEQLGLAGSQAVRGFLEREVARDKGAYANLEFYTPDLSVNPDGHNLRLLAFVDGAYGRNNLLAGESQPRKSVSSYGVGMRLVLGKNLSARFDVARVIKGAEARDSGDMRGHFSLMASF</sequence>
<comment type="caution">
    <text evidence="2">The sequence shown here is derived from an EMBL/GenBank/DDBJ whole genome shotgun (WGS) entry which is preliminary data.</text>
</comment>
<dbReference type="GO" id="GO:0098046">
    <property type="term" value="C:type V protein secretion system complex"/>
    <property type="evidence" value="ECO:0007669"/>
    <property type="project" value="TreeGrafter"/>
</dbReference>
<reference evidence="2" key="1">
    <citation type="submission" date="2019-08" db="EMBL/GenBank/DDBJ databases">
        <authorList>
            <person name="Kucharzyk K."/>
            <person name="Murdoch R.W."/>
            <person name="Higgins S."/>
            <person name="Loffler F."/>
        </authorList>
    </citation>
    <scope>NUCLEOTIDE SEQUENCE</scope>
</reference>
<organism evidence="2">
    <name type="scientific">bioreactor metagenome</name>
    <dbReference type="NCBI Taxonomy" id="1076179"/>
    <lineage>
        <taxon>unclassified sequences</taxon>
        <taxon>metagenomes</taxon>
        <taxon>ecological metagenomes</taxon>
    </lineage>
</organism>
<dbReference type="GO" id="GO:0008320">
    <property type="term" value="F:protein transmembrane transporter activity"/>
    <property type="evidence" value="ECO:0007669"/>
    <property type="project" value="TreeGrafter"/>
</dbReference>
<evidence type="ECO:0000313" key="2">
    <source>
        <dbReference type="EMBL" id="MPN38656.1"/>
    </source>
</evidence>
<proteinExistence type="predicted"/>
<dbReference type="AlphaFoldDB" id="A0A645HJ76"/>
<dbReference type="Gene3D" id="2.40.160.50">
    <property type="entry name" value="membrane protein fhac: a member of the omp85/tpsb transporter family"/>
    <property type="match status" value="1"/>
</dbReference>
<accession>A0A645HJ76</accession>
<evidence type="ECO:0000259" key="1">
    <source>
        <dbReference type="Pfam" id="PF03865"/>
    </source>
</evidence>
<dbReference type="Pfam" id="PF03865">
    <property type="entry name" value="ShlB"/>
    <property type="match status" value="1"/>
</dbReference>
<name>A0A645HJ76_9ZZZZ</name>
<dbReference type="EMBL" id="VSSQ01094023">
    <property type="protein sequence ID" value="MPN38656.1"/>
    <property type="molecule type" value="Genomic_DNA"/>
</dbReference>
<dbReference type="GO" id="GO:0046819">
    <property type="term" value="P:protein secretion by the type V secretion system"/>
    <property type="evidence" value="ECO:0007669"/>
    <property type="project" value="TreeGrafter"/>
</dbReference>